<gene>
    <name evidence="1" type="primary">Sb0016s005670</name>
    <name evidence="1" type="ORF">SORBIDRAFT_0016s005670</name>
</gene>
<dbReference type="AlphaFoldDB" id="C6JS12"/>
<evidence type="ECO:0000313" key="1">
    <source>
        <dbReference type="EMBL" id="EES20340.1"/>
    </source>
</evidence>
<reference evidence="1" key="1">
    <citation type="journal article" date="2009" name="Nature">
        <title>The Sorghum bicolor genome and the diversification of grasses.</title>
        <authorList>
            <person name="Paterson A.H."/>
            <person name="Bowers J.E."/>
            <person name="Bruggmann R."/>
            <person name="Dubchak I."/>
            <person name="Grimwood J."/>
            <person name="Gundlach H."/>
            <person name="Haberer G."/>
            <person name="Hellsten U."/>
            <person name="Mitros T."/>
            <person name="Poliakov A."/>
            <person name="Schmutz J."/>
            <person name="Spannagl M."/>
            <person name="Tang H."/>
            <person name="Wang X."/>
            <person name="Wicker T."/>
            <person name="Bharti A.K."/>
            <person name="Chapman J."/>
            <person name="Feltus F.A."/>
            <person name="Gowik U."/>
            <person name="Grigoriev I.V."/>
            <person name="Lyons E."/>
            <person name="Maher C.A."/>
            <person name="Martis M."/>
            <person name="Narechania A."/>
            <person name="Otillar R.P."/>
            <person name="Penning B.W."/>
            <person name="Salamov A.A."/>
            <person name="Wang Y."/>
            <person name="Zhang L."/>
            <person name="Carpita N.C."/>
            <person name="Freeling M."/>
            <person name="Gingle A.R."/>
            <person name="Hash C.T."/>
            <person name="Keller B."/>
            <person name="Klein P."/>
            <person name="Kresovich S."/>
            <person name="McCann M.C."/>
            <person name="Ming R."/>
            <person name="Peterson D.G."/>
            <person name="Mehboob-ur-Rahman"/>
            <person name="Ware D."/>
            <person name="Westhoff P."/>
            <person name="Mayer K.F."/>
            <person name="Messing J."/>
            <person name="Rokhsar D.S."/>
        </authorList>
    </citation>
    <scope>NUCLEOTIDE SEQUENCE [LARGE SCALE GENOMIC DNA]</scope>
</reference>
<dbReference type="EMBL" id="GL002610">
    <property type="protein sequence ID" value="EES20340.1"/>
    <property type="molecule type" value="Genomic_DNA"/>
</dbReference>
<dbReference type="HOGENOM" id="CLU_194975_0_0_1"/>
<proteinExistence type="predicted"/>
<sequence>MGAQYTDRYWNKGEYRETPETGLQWVMRCFSRPSNLHDKEFERCDADDEYLVEEDDTTPEDETEDAENEDAMNIIRSRIADALFSVR</sequence>
<accession>C6JS12</accession>
<protein>
    <submittedName>
        <fullName evidence="1">Uncharacterized protein</fullName>
    </submittedName>
</protein>
<organism evidence="1">
    <name type="scientific">Sorghum bicolor</name>
    <name type="common">Sorghum</name>
    <name type="synonym">Sorghum vulgare</name>
    <dbReference type="NCBI Taxonomy" id="4558"/>
    <lineage>
        <taxon>Eukaryota</taxon>
        <taxon>Viridiplantae</taxon>
        <taxon>Streptophyta</taxon>
        <taxon>Embryophyta</taxon>
        <taxon>Tracheophyta</taxon>
        <taxon>Spermatophyta</taxon>
        <taxon>Magnoliopsida</taxon>
        <taxon>Liliopsida</taxon>
        <taxon>Poales</taxon>
        <taxon>Poaceae</taxon>
        <taxon>PACMAD clade</taxon>
        <taxon>Panicoideae</taxon>
        <taxon>Andropogonodae</taxon>
        <taxon>Andropogoneae</taxon>
        <taxon>Sorghinae</taxon>
        <taxon>Sorghum</taxon>
    </lineage>
</organism>
<name>C6JS12_SORBI</name>